<dbReference type="GO" id="GO:0030170">
    <property type="term" value="F:pyridoxal phosphate binding"/>
    <property type="evidence" value="ECO:0007669"/>
    <property type="project" value="InterPro"/>
</dbReference>
<dbReference type="InterPro" id="IPR015422">
    <property type="entry name" value="PyrdxlP-dep_Trfase_small"/>
</dbReference>
<dbReference type="EMBL" id="AJVK01012349">
    <property type="status" value="NOT_ANNOTATED_CDS"/>
    <property type="molecule type" value="Genomic_DNA"/>
</dbReference>
<dbReference type="AlphaFoldDB" id="A0A1B0D769"/>
<dbReference type="VEuPathDB" id="VectorBase:PPAI003392"/>
<dbReference type="InterPro" id="IPR004839">
    <property type="entry name" value="Aminotransferase_I/II_large"/>
</dbReference>
<name>A0A1B0D769_PHLPP</name>
<dbReference type="SUPFAM" id="SSF53383">
    <property type="entry name" value="PLP-dependent transferases"/>
    <property type="match status" value="1"/>
</dbReference>
<dbReference type="PANTHER" id="PTHR45744">
    <property type="entry name" value="TYROSINE AMINOTRANSFERASE"/>
    <property type="match status" value="1"/>
</dbReference>
<dbReference type="VEuPathDB" id="VectorBase:PPAPM1_006068"/>
<dbReference type="Gene3D" id="3.90.1150.10">
    <property type="entry name" value="Aspartate Aminotransferase, domain 1"/>
    <property type="match status" value="1"/>
</dbReference>
<dbReference type="GO" id="GO:0004838">
    <property type="term" value="F:L-tyrosine-2-oxoglutarate transaminase activity"/>
    <property type="evidence" value="ECO:0007669"/>
    <property type="project" value="TreeGrafter"/>
</dbReference>
<evidence type="ECO:0000313" key="3">
    <source>
        <dbReference type="Proteomes" id="UP000092462"/>
    </source>
</evidence>
<dbReference type="EMBL" id="AJVK01012350">
    <property type="status" value="NOT_ANNOTATED_CDS"/>
    <property type="molecule type" value="Genomic_DNA"/>
</dbReference>
<protein>
    <recommendedName>
        <fullName evidence="1">Aminotransferase class I/classII large domain-containing protein</fullName>
    </recommendedName>
</protein>
<organism evidence="2 3">
    <name type="scientific">Phlebotomus papatasi</name>
    <name type="common">Sandfly</name>
    <dbReference type="NCBI Taxonomy" id="29031"/>
    <lineage>
        <taxon>Eukaryota</taxon>
        <taxon>Metazoa</taxon>
        <taxon>Ecdysozoa</taxon>
        <taxon>Arthropoda</taxon>
        <taxon>Hexapoda</taxon>
        <taxon>Insecta</taxon>
        <taxon>Pterygota</taxon>
        <taxon>Neoptera</taxon>
        <taxon>Endopterygota</taxon>
        <taxon>Diptera</taxon>
        <taxon>Nematocera</taxon>
        <taxon>Psychodoidea</taxon>
        <taxon>Psychodidae</taxon>
        <taxon>Phlebotomus</taxon>
        <taxon>Phlebotomus</taxon>
    </lineage>
</organism>
<accession>A0A1B0D769</accession>
<dbReference type="Pfam" id="PF00155">
    <property type="entry name" value="Aminotran_1_2"/>
    <property type="match status" value="1"/>
</dbReference>
<proteinExistence type="predicted"/>
<dbReference type="PANTHER" id="PTHR45744:SF2">
    <property type="entry name" value="TYROSINE AMINOTRANSFERASE"/>
    <property type="match status" value="1"/>
</dbReference>
<keyword evidence="3" id="KW-1185">Reference proteome</keyword>
<feature type="domain" description="Aminotransferase class I/classII large" evidence="1">
    <location>
        <begin position="8"/>
        <end position="105"/>
    </location>
</feature>
<dbReference type="GO" id="GO:0006572">
    <property type="term" value="P:L-tyrosine catabolic process"/>
    <property type="evidence" value="ECO:0007669"/>
    <property type="project" value="TreeGrafter"/>
</dbReference>
<evidence type="ECO:0000259" key="1">
    <source>
        <dbReference type="Pfam" id="PF00155"/>
    </source>
</evidence>
<sequence>MVVFSGQSFYDNLNSHLQKTARIAHDLLREIRGLHPVMPQGSMYMMVGIEMELFPCFVTEMDFVKALVEEQSVFCLPGECFKFPNFIRIVITVPGEIMREACMRIREFCHQHSRLDKRIISNGI</sequence>
<dbReference type="InterPro" id="IPR015424">
    <property type="entry name" value="PyrdxlP-dep_Trfase"/>
</dbReference>
<reference evidence="2" key="1">
    <citation type="submission" date="2022-08" db="UniProtKB">
        <authorList>
            <consortium name="EnsemblMetazoa"/>
        </authorList>
    </citation>
    <scope>IDENTIFICATION</scope>
    <source>
        <strain evidence="2">Israel</strain>
    </source>
</reference>
<evidence type="ECO:0000313" key="2">
    <source>
        <dbReference type="EnsemblMetazoa" id="PPAI003392-PA"/>
    </source>
</evidence>
<dbReference type="Proteomes" id="UP000092462">
    <property type="component" value="Unassembled WGS sequence"/>
</dbReference>
<dbReference type="GO" id="GO:0006559">
    <property type="term" value="P:L-phenylalanine catabolic process"/>
    <property type="evidence" value="ECO:0007669"/>
    <property type="project" value="TreeGrafter"/>
</dbReference>
<dbReference type="EnsemblMetazoa" id="PPAI003392-RA">
    <property type="protein sequence ID" value="PPAI003392-PA"/>
    <property type="gene ID" value="PPAI003392"/>
</dbReference>